<proteinExistence type="predicted"/>
<evidence type="ECO:0000256" key="4">
    <source>
        <dbReference type="SAM" id="Phobius"/>
    </source>
</evidence>
<evidence type="ECO:0000256" key="1">
    <source>
        <dbReference type="ARBA" id="ARBA00022692"/>
    </source>
</evidence>
<feature type="transmembrane region" description="Helical" evidence="4">
    <location>
        <begin position="240"/>
        <end position="259"/>
    </location>
</feature>
<dbReference type="PANTHER" id="PTHR23121">
    <property type="entry name" value="SODIUM-DEPENDENT GLUCOSE TRANSPORTER 1"/>
    <property type="match status" value="1"/>
</dbReference>
<feature type="transmembrane region" description="Helical" evidence="4">
    <location>
        <begin position="313"/>
        <end position="332"/>
    </location>
</feature>
<organism evidence="5 6">
    <name type="scientific">Saccoglossus kowalevskii</name>
    <name type="common">Acorn worm</name>
    <dbReference type="NCBI Taxonomy" id="10224"/>
    <lineage>
        <taxon>Eukaryota</taxon>
        <taxon>Metazoa</taxon>
        <taxon>Hemichordata</taxon>
        <taxon>Enteropneusta</taxon>
        <taxon>Harrimaniidae</taxon>
        <taxon>Saccoglossus</taxon>
    </lineage>
</organism>
<dbReference type="PANTHER" id="PTHR23121:SF9">
    <property type="entry name" value="SODIUM-DEPENDENT GLUCOSE TRANSPORTER 1"/>
    <property type="match status" value="1"/>
</dbReference>
<dbReference type="Gene3D" id="1.20.1250.20">
    <property type="entry name" value="MFS general substrate transporter like domains"/>
    <property type="match status" value="1"/>
</dbReference>
<evidence type="ECO:0000256" key="3">
    <source>
        <dbReference type="ARBA" id="ARBA00023136"/>
    </source>
</evidence>
<feature type="transmembrane region" description="Helical" evidence="4">
    <location>
        <begin position="338"/>
        <end position="362"/>
    </location>
</feature>
<keyword evidence="3 4" id="KW-0472">Membrane</keyword>
<sequence>GNVVCVNLWGKESGPWMQALHFFFAFGSTVAPLIAAPFLTASSEAGMLLNGTVTPAPTTIPTTSLVLIASNTSEVVYVQQSTGVMYGSNHQSKRDTDMAKFSMLLDEMIERIERSITDDIPHGKPSMLTTTNSTGGSVVYLKQSTEFPEEAMSEEHAEDGEIQFTDVYDGWNDTHAGNEDDIAINRSTLIVPYTIVAIFNLLASLPFFFFYCIGSQPCLLKKEANNEATADHVENENETIVFRVTLLFLLFLFTFVYVGHESAYGGFVYTFAMKSDLDFNAQFASYLNSAFWGSFALSRAMAIGVAMFMTPRAMLIADLCGLCVASSLLAAFGDQNMYILWGASILLGISMGSVFPSGLAWAERYIELTGKATSVFVIGAASSEMAFPWLLGYLIKTFSVSTLMYVILSLSLSTTIVYIIMQIIASKK</sequence>
<accession>A0ABM0GL10</accession>
<evidence type="ECO:0000256" key="2">
    <source>
        <dbReference type="ARBA" id="ARBA00022989"/>
    </source>
</evidence>
<feature type="transmembrane region" description="Helical" evidence="4">
    <location>
        <begin position="190"/>
        <end position="213"/>
    </location>
</feature>
<gene>
    <name evidence="6" type="primary">LOC100377310</name>
</gene>
<dbReference type="InterPro" id="IPR036259">
    <property type="entry name" value="MFS_trans_sf"/>
</dbReference>
<dbReference type="RefSeq" id="XP_002732247.2">
    <property type="nucleotide sequence ID" value="XM_002732201.2"/>
</dbReference>
<feature type="transmembrane region" description="Helical" evidence="4">
    <location>
        <begin position="374"/>
        <end position="391"/>
    </location>
</feature>
<dbReference type="Proteomes" id="UP000694865">
    <property type="component" value="Unplaced"/>
</dbReference>
<feature type="non-terminal residue" evidence="6">
    <location>
        <position position="428"/>
    </location>
</feature>
<name>A0ABM0GL10_SACKO</name>
<feature type="transmembrane region" description="Helical" evidence="4">
    <location>
        <begin position="403"/>
        <end position="425"/>
    </location>
</feature>
<feature type="non-terminal residue" evidence="6">
    <location>
        <position position="1"/>
    </location>
</feature>
<keyword evidence="1 4" id="KW-0812">Transmembrane</keyword>
<reference evidence="6" key="1">
    <citation type="submission" date="2025-08" db="UniProtKB">
        <authorList>
            <consortium name="RefSeq"/>
        </authorList>
    </citation>
    <scope>IDENTIFICATION</scope>
    <source>
        <tissue evidence="6">Testes</tissue>
    </source>
</reference>
<evidence type="ECO:0000313" key="5">
    <source>
        <dbReference type="Proteomes" id="UP000694865"/>
    </source>
</evidence>
<feature type="transmembrane region" description="Helical" evidence="4">
    <location>
        <begin position="279"/>
        <end position="301"/>
    </location>
</feature>
<keyword evidence="2 4" id="KW-1133">Transmembrane helix</keyword>
<evidence type="ECO:0000313" key="6">
    <source>
        <dbReference type="RefSeq" id="XP_002732247.2"/>
    </source>
</evidence>
<protein>
    <submittedName>
        <fullName evidence="6">Sodium-dependent glucose transporter 1-like</fullName>
    </submittedName>
</protein>
<keyword evidence="5" id="KW-1185">Reference proteome</keyword>
<dbReference type="SUPFAM" id="SSF103473">
    <property type="entry name" value="MFS general substrate transporter"/>
    <property type="match status" value="1"/>
</dbReference>
<dbReference type="GeneID" id="100377310"/>